<keyword evidence="9" id="KW-1185">Reference proteome</keyword>
<dbReference type="SUPFAM" id="SSF52540">
    <property type="entry name" value="P-loop containing nucleoside triphosphate hydrolases"/>
    <property type="match status" value="1"/>
</dbReference>
<dbReference type="OrthoDB" id="9808150at2"/>
<dbReference type="InterPro" id="IPR020590">
    <property type="entry name" value="Guanylate_kinase_CS"/>
</dbReference>
<dbReference type="PROSITE" id="PS50052">
    <property type="entry name" value="GUANYLATE_KINASE_2"/>
    <property type="match status" value="1"/>
</dbReference>
<dbReference type="CDD" id="cd00071">
    <property type="entry name" value="GMPK"/>
    <property type="match status" value="1"/>
</dbReference>
<dbReference type="EC" id="2.7.4.8" evidence="2"/>
<gene>
    <name evidence="8" type="ORF">AXK12_06235</name>
</gene>
<dbReference type="RefSeq" id="WP_068712492.1">
    <property type="nucleotide sequence ID" value="NZ_LSZP01000046.1"/>
</dbReference>
<dbReference type="Gene3D" id="3.30.63.10">
    <property type="entry name" value="Guanylate Kinase phosphate binding domain"/>
    <property type="match status" value="1"/>
</dbReference>
<evidence type="ECO:0000256" key="5">
    <source>
        <dbReference type="ARBA" id="ARBA00022777"/>
    </source>
</evidence>
<name>A0A139SKG8_9BACT</name>
<evidence type="ECO:0000256" key="4">
    <source>
        <dbReference type="ARBA" id="ARBA00022679"/>
    </source>
</evidence>
<dbReference type="Gene3D" id="3.40.50.300">
    <property type="entry name" value="P-loop containing nucleotide triphosphate hydrolases"/>
    <property type="match status" value="1"/>
</dbReference>
<evidence type="ECO:0000256" key="1">
    <source>
        <dbReference type="ARBA" id="ARBA00005790"/>
    </source>
</evidence>
<evidence type="ECO:0000313" key="8">
    <source>
        <dbReference type="EMBL" id="KXU34974.1"/>
    </source>
</evidence>
<dbReference type="GO" id="GO:0004385">
    <property type="term" value="F:GMP kinase activity"/>
    <property type="evidence" value="ECO:0007669"/>
    <property type="project" value="UniProtKB-EC"/>
</dbReference>
<evidence type="ECO:0000256" key="2">
    <source>
        <dbReference type="ARBA" id="ARBA00012961"/>
    </source>
</evidence>
<organism evidence="8 9">
    <name type="scientific">Cephaloticoccus capnophilus</name>
    <dbReference type="NCBI Taxonomy" id="1548208"/>
    <lineage>
        <taxon>Bacteria</taxon>
        <taxon>Pseudomonadati</taxon>
        <taxon>Verrucomicrobiota</taxon>
        <taxon>Opitutia</taxon>
        <taxon>Opitutales</taxon>
        <taxon>Opitutaceae</taxon>
        <taxon>Cephaloticoccus</taxon>
    </lineage>
</organism>
<accession>A0A139SKG8</accession>
<reference evidence="8 9" key="1">
    <citation type="submission" date="2016-02" db="EMBL/GenBank/DDBJ databases">
        <authorList>
            <person name="Wen L."/>
            <person name="He K."/>
            <person name="Yang H."/>
        </authorList>
    </citation>
    <scope>NUCLEOTIDE SEQUENCE [LARGE SCALE GENOMIC DNA]</scope>
    <source>
        <strain evidence="8 9">CV41</strain>
    </source>
</reference>
<sequence length="212" mass="22963">MPNLTAPSEVTPNAASGSPLFLVLAGPTASGKSTLCERLVADAALGFARVVTTTTRAPRPGEVDGVHYHFLSPAAFEEKQRAGEFLEWAWVHGDRRYGTLASSVIEPLARGQALVANVDVQGVASFREARAQYPLLAQSLVTVFIEIAPEQLQARIRARGTDDEAEIARRVATAEREMAEAAKFEYRIKSGSRDQDYAALLAIIAQAKSRLR</sequence>
<dbReference type="InterPro" id="IPR027417">
    <property type="entry name" value="P-loop_NTPase"/>
</dbReference>
<dbReference type="PANTHER" id="PTHR23117:SF13">
    <property type="entry name" value="GUANYLATE KINASE"/>
    <property type="match status" value="1"/>
</dbReference>
<dbReference type="GO" id="GO:0005829">
    <property type="term" value="C:cytosol"/>
    <property type="evidence" value="ECO:0007669"/>
    <property type="project" value="TreeGrafter"/>
</dbReference>
<dbReference type="STRING" id="1548208.AXK12_06235"/>
<dbReference type="PROSITE" id="PS00856">
    <property type="entry name" value="GUANYLATE_KINASE_1"/>
    <property type="match status" value="1"/>
</dbReference>
<keyword evidence="4" id="KW-0808">Transferase</keyword>
<evidence type="ECO:0000313" key="9">
    <source>
        <dbReference type="Proteomes" id="UP000071392"/>
    </source>
</evidence>
<evidence type="ECO:0000259" key="7">
    <source>
        <dbReference type="PROSITE" id="PS50052"/>
    </source>
</evidence>
<dbReference type="AlphaFoldDB" id="A0A139SKG8"/>
<dbReference type="SMART" id="SM00072">
    <property type="entry name" value="GuKc"/>
    <property type="match status" value="1"/>
</dbReference>
<dbReference type="Pfam" id="PF00625">
    <property type="entry name" value="Guanylate_kin"/>
    <property type="match status" value="1"/>
</dbReference>
<dbReference type="EMBL" id="LSZP01000046">
    <property type="protein sequence ID" value="KXU34974.1"/>
    <property type="molecule type" value="Genomic_DNA"/>
</dbReference>
<protein>
    <recommendedName>
        <fullName evidence="3">Guanylate kinase</fullName>
        <ecNumber evidence="2">2.7.4.8</ecNumber>
    </recommendedName>
    <alternativeName>
        <fullName evidence="6">GMP kinase</fullName>
    </alternativeName>
</protein>
<comment type="similarity">
    <text evidence="1">Belongs to the guanylate kinase family.</text>
</comment>
<proteinExistence type="inferred from homology"/>
<dbReference type="PANTHER" id="PTHR23117">
    <property type="entry name" value="GUANYLATE KINASE-RELATED"/>
    <property type="match status" value="1"/>
</dbReference>
<dbReference type="Proteomes" id="UP000071392">
    <property type="component" value="Unassembled WGS sequence"/>
</dbReference>
<comment type="caution">
    <text evidence="8">The sequence shown here is derived from an EMBL/GenBank/DDBJ whole genome shotgun (WGS) entry which is preliminary data.</text>
</comment>
<feature type="domain" description="Guanylate kinase-like" evidence="7">
    <location>
        <begin position="19"/>
        <end position="205"/>
    </location>
</feature>
<keyword evidence="5 8" id="KW-0418">Kinase</keyword>
<dbReference type="InterPro" id="IPR008145">
    <property type="entry name" value="GK/Ca_channel_bsu"/>
</dbReference>
<evidence type="ECO:0000256" key="6">
    <source>
        <dbReference type="ARBA" id="ARBA00030128"/>
    </source>
</evidence>
<dbReference type="FunFam" id="3.30.63.10:FF:000002">
    <property type="entry name" value="Guanylate kinase 1"/>
    <property type="match status" value="1"/>
</dbReference>
<evidence type="ECO:0000256" key="3">
    <source>
        <dbReference type="ARBA" id="ARBA00016296"/>
    </source>
</evidence>
<dbReference type="InterPro" id="IPR008144">
    <property type="entry name" value="Guanylate_kin-like_dom"/>
</dbReference>